<dbReference type="GO" id="GO:0017116">
    <property type="term" value="F:single-stranded DNA helicase activity"/>
    <property type="evidence" value="ECO:0007669"/>
    <property type="project" value="TreeGrafter"/>
</dbReference>
<comment type="catalytic activity">
    <reaction evidence="12">
        <text>ATP + H2O = ADP + phosphate + H(+)</text>
        <dbReference type="Rhea" id="RHEA:13065"/>
        <dbReference type="ChEBI" id="CHEBI:15377"/>
        <dbReference type="ChEBI" id="CHEBI:15378"/>
        <dbReference type="ChEBI" id="CHEBI:30616"/>
        <dbReference type="ChEBI" id="CHEBI:43474"/>
        <dbReference type="ChEBI" id="CHEBI:456216"/>
        <dbReference type="EC" id="3.6.4.12"/>
    </reaction>
    <physiologicalReaction direction="left-to-right" evidence="12">
        <dbReference type="Rhea" id="RHEA:13066"/>
    </physiologicalReaction>
</comment>
<dbReference type="OrthoDB" id="10036721at2759"/>
<evidence type="ECO:0000259" key="14">
    <source>
        <dbReference type="PROSITE" id="PS50051"/>
    </source>
</evidence>
<evidence type="ECO:0000256" key="9">
    <source>
        <dbReference type="ARBA" id="ARBA00023125"/>
    </source>
</evidence>
<dbReference type="PRINTS" id="PR00111">
    <property type="entry name" value="ABHYDROLASE"/>
</dbReference>
<reference evidence="15" key="1">
    <citation type="submission" date="2022-01" db="UniProtKB">
        <authorList>
            <consortium name="EnsemblMetazoa"/>
        </authorList>
    </citation>
    <scope>IDENTIFICATION</scope>
</reference>
<dbReference type="PROSITE" id="PS50051">
    <property type="entry name" value="MCM_2"/>
    <property type="match status" value="1"/>
</dbReference>
<keyword evidence="9 13" id="KW-0238">DNA-binding</keyword>
<dbReference type="Pfam" id="PF17855">
    <property type="entry name" value="MCM_lid"/>
    <property type="match status" value="1"/>
</dbReference>
<evidence type="ECO:0000256" key="11">
    <source>
        <dbReference type="ARBA" id="ARBA00023306"/>
    </source>
</evidence>
<dbReference type="Gene3D" id="2.20.28.10">
    <property type="match status" value="1"/>
</dbReference>
<evidence type="ECO:0000256" key="1">
    <source>
        <dbReference type="ARBA" id="ARBA00004123"/>
    </source>
</evidence>
<dbReference type="GO" id="GO:0003697">
    <property type="term" value="F:single-stranded DNA binding"/>
    <property type="evidence" value="ECO:0007669"/>
    <property type="project" value="TreeGrafter"/>
</dbReference>
<dbReference type="OMA" id="TRTISMY"/>
<dbReference type="EnsemblMetazoa" id="XM_014391742.2">
    <property type="protein sequence ID" value="XP_014247228.1"/>
    <property type="gene ID" value="LOC106665367"/>
</dbReference>
<feature type="domain" description="MCM C-terminal AAA(+) ATPase" evidence="14">
    <location>
        <begin position="329"/>
        <end position="534"/>
    </location>
</feature>
<dbReference type="SUPFAM" id="SSF53474">
    <property type="entry name" value="alpha/beta-Hydrolases"/>
    <property type="match status" value="1"/>
</dbReference>
<dbReference type="Gene3D" id="2.40.50.140">
    <property type="entry name" value="Nucleic acid-binding proteins"/>
    <property type="match status" value="1"/>
</dbReference>
<dbReference type="SMART" id="SM00350">
    <property type="entry name" value="MCM"/>
    <property type="match status" value="1"/>
</dbReference>
<dbReference type="Pfam" id="PF14551">
    <property type="entry name" value="MCM_N"/>
    <property type="match status" value="1"/>
</dbReference>
<dbReference type="GO" id="GO:0042555">
    <property type="term" value="C:MCM complex"/>
    <property type="evidence" value="ECO:0007669"/>
    <property type="project" value="InterPro"/>
</dbReference>
<dbReference type="GO" id="GO:0000228">
    <property type="term" value="C:nuclear chromosome"/>
    <property type="evidence" value="ECO:0007669"/>
    <property type="project" value="UniProtKB-ARBA"/>
</dbReference>
<name>A0A8I6RNM0_CIMLE</name>
<dbReference type="InterPro" id="IPR029058">
    <property type="entry name" value="AB_hydrolase_fold"/>
</dbReference>
<dbReference type="InterPro" id="IPR008048">
    <property type="entry name" value="MCM5"/>
</dbReference>
<dbReference type="GO" id="GO:0016787">
    <property type="term" value="F:hydrolase activity"/>
    <property type="evidence" value="ECO:0007669"/>
    <property type="project" value="UniProtKB-KW"/>
</dbReference>
<dbReference type="Gene3D" id="3.40.50.300">
    <property type="entry name" value="P-loop containing nucleotide triphosphate hydrolases"/>
    <property type="match status" value="1"/>
</dbReference>
<dbReference type="Proteomes" id="UP000494040">
    <property type="component" value="Unassembled WGS sequence"/>
</dbReference>
<dbReference type="GeneID" id="106665367"/>
<dbReference type="Pfam" id="PF00493">
    <property type="entry name" value="MCM"/>
    <property type="match status" value="1"/>
</dbReference>
<proteinExistence type="inferred from homology"/>
<dbReference type="PRINTS" id="PR01661">
    <property type="entry name" value="MCMPROTEIN5"/>
</dbReference>
<keyword evidence="16" id="KW-1185">Reference proteome</keyword>
<dbReference type="Gene3D" id="3.30.1640.10">
    <property type="entry name" value="mini-chromosome maintenance (MCM) complex, chain A, domain 1"/>
    <property type="match status" value="1"/>
</dbReference>
<dbReference type="GO" id="GO:0006270">
    <property type="term" value="P:DNA replication initiation"/>
    <property type="evidence" value="ECO:0007669"/>
    <property type="project" value="InterPro"/>
</dbReference>
<dbReference type="GO" id="GO:0031261">
    <property type="term" value="C:DNA replication preinitiation complex"/>
    <property type="evidence" value="ECO:0007669"/>
    <property type="project" value="UniProtKB-ARBA"/>
</dbReference>
<evidence type="ECO:0000256" key="10">
    <source>
        <dbReference type="ARBA" id="ARBA00023242"/>
    </source>
</evidence>
<dbReference type="EC" id="3.6.4.12" evidence="3"/>
<evidence type="ECO:0000256" key="12">
    <source>
        <dbReference type="ARBA" id="ARBA00048432"/>
    </source>
</evidence>
<dbReference type="InterPro" id="IPR027417">
    <property type="entry name" value="P-loop_NTPase"/>
</dbReference>
<dbReference type="KEGG" id="clec:106665367"/>
<dbReference type="Pfam" id="PF21933">
    <property type="entry name" value="MCM5_C"/>
    <property type="match status" value="1"/>
</dbReference>
<dbReference type="InterPro" id="IPR018525">
    <property type="entry name" value="MCM_CS"/>
</dbReference>
<dbReference type="GO" id="GO:0000727">
    <property type="term" value="P:double-strand break repair via break-induced replication"/>
    <property type="evidence" value="ECO:0007669"/>
    <property type="project" value="TreeGrafter"/>
</dbReference>
<sequence>MEGFDEADVYYSSNLDTDRSSKPNLRTDLHEMKAKFKEFLKFFSHGIFSYKYRNQLKNNYNLQKYYVEVCLEDIATFDAAVCARLMKEPAEYLPVFEEAAKEMADELTTPRPEGHEEMEDVQVMLYSESVPDSLRKLKSSMVSQIVKIPGIVISASGIKSKATSLTLQCSSCGNTIPKISIKPGLEGYTLPRRCISEQIGQSQCPLDPYQIRTTNCRCVDFQLLKLQELSESVPQGELPRHVQLYCDRFLCDRVVPGNKVLVVGIYSIKKQKQFKRGGGPKDKNVGVRSTYIRVIGVSVDNTGQGSPGCMSFTPEEEDFFRRLASSPNVYDRITKSIAPSIFGFEDIKKAIACLLFGGSRKKLPDGLIRRGDINILLLGDPGIAKSQLLKFVERVSPLGVYTSGKGSSAAGLTASVVRDPHTRNFIVEGGAMVLADGGVVCIDEFDKMKEDDRVAIHEAMEQQTISIAKAGVTTTLNSRCSVLAAANSVFGRWDDLKGSENIDFMPTILSRFDMIFIIKDTCNEARDITLAEHIMNVHMKASEITGEQSDGELSLQMLKKFINYCRRRCGPRLSQQAGEKLKTKYVLMRSGTHKHEMESSAKALSIPITVRQLEAIIRISESLAKLELQPFATEKHVNEALRLFNVSTLDAALSGTLAGSPEFTSSGDYEKMVQIEKQLKKRFPVGIQVSEQTIINDFQKQDYSEQCIRKVLEIMIRRGELIHRVQRKFLLRLRWGIVDWLWRFWIPSSCCVLRQTEKKILASLKTSYKGFYVDIGPVVGNCDKVWTIALNSSSTRVPLVLLHGLGSGVALWCLNLDSLAGDRPVYAIDLLGFGRSSRPLFSSDGLKAEEQFILSIEEWRKEMRIERMIILGHNMGGFLAMVYALKYPERVIHLIVADLWGFPEKPKNDGTMNESLFNKLVTYMSIPLNPLFALRAAGPFGDWLIKKAKPDFVKRFASALDNDPGAISQYIFQCNAQPPTGEAAFKTMTHDTGWAKYPLINRIDNLDLRIPITILNGSRSWIDYTTGDKIREKRSIYSCVNIQVISGAGNHLYADKSEIFNRYVIEACNRSD</sequence>
<dbReference type="SUPFAM" id="SSF50249">
    <property type="entry name" value="Nucleic acid-binding proteins"/>
    <property type="match status" value="1"/>
</dbReference>
<dbReference type="GO" id="GO:0005524">
    <property type="term" value="F:ATP binding"/>
    <property type="evidence" value="ECO:0007669"/>
    <property type="project" value="UniProtKB-KW"/>
</dbReference>
<evidence type="ECO:0000256" key="2">
    <source>
        <dbReference type="ARBA" id="ARBA00008010"/>
    </source>
</evidence>
<keyword evidence="6" id="KW-0378">Hydrolase</keyword>
<dbReference type="GO" id="GO:0003688">
    <property type="term" value="F:DNA replication origin binding"/>
    <property type="evidence" value="ECO:0007669"/>
    <property type="project" value="InterPro"/>
</dbReference>
<keyword evidence="4" id="KW-0235">DNA replication</keyword>
<dbReference type="Gene3D" id="3.40.50.1820">
    <property type="entry name" value="alpha/beta hydrolase"/>
    <property type="match status" value="1"/>
</dbReference>
<comment type="subcellular location">
    <subcellularLocation>
        <location evidence="1">Nucleus</location>
    </subcellularLocation>
</comment>
<dbReference type="Pfam" id="PF00561">
    <property type="entry name" value="Abhydrolase_1"/>
    <property type="match status" value="1"/>
</dbReference>
<dbReference type="InterPro" id="IPR000073">
    <property type="entry name" value="AB_hydrolase_1"/>
</dbReference>
<dbReference type="InterPro" id="IPR012340">
    <property type="entry name" value="NA-bd_OB-fold"/>
</dbReference>
<dbReference type="InterPro" id="IPR054125">
    <property type="entry name" value="MCM5_C"/>
</dbReference>
<dbReference type="InterPro" id="IPR031327">
    <property type="entry name" value="MCM"/>
</dbReference>
<evidence type="ECO:0000256" key="8">
    <source>
        <dbReference type="ARBA" id="ARBA00022840"/>
    </source>
</evidence>
<protein>
    <recommendedName>
        <fullName evidence="3">DNA helicase</fullName>
        <ecNumber evidence="3">3.6.4.12</ecNumber>
    </recommendedName>
</protein>
<evidence type="ECO:0000313" key="15">
    <source>
        <dbReference type="EnsemblMetazoa" id="XP_014247228.1"/>
    </source>
</evidence>
<organism evidence="15 16">
    <name type="scientific">Cimex lectularius</name>
    <name type="common">Bed bug</name>
    <name type="synonym">Acanthia lectularia</name>
    <dbReference type="NCBI Taxonomy" id="79782"/>
    <lineage>
        <taxon>Eukaryota</taxon>
        <taxon>Metazoa</taxon>
        <taxon>Ecdysozoa</taxon>
        <taxon>Arthropoda</taxon>
        <taxon>Hexapoda</taxon>
        <taxon>Insecta</taxon>
        <taxon>Pterygota</taxon>
        <taxon>Neoptera</taxon>
        <taxon>Paraneoptera</taxon>
        <taxon>Hemiptera</taxon>
        <taxon>Heteroptera</taxon>
        <taxon>Panheteroptera</taxon>
        <taxon>Cimicomorpha</taxon>
        <taxon>Cimicidae</taxon>
        <taxon>Cimex</taxon>
    </lineage>
</organism>
<keyword evidence="7" id="KW-0347">Helicase</keyword>
<evidence type="ECO:0000256" key="4">
    <source>
        <dbReference type="ARBA" id="ARBA00022705"/>
    </source>
</evidence>
<dbReference type="FunFam" id="3.40.50.300:FF:000241">
    <property type="entry name" value="DNA helicase"/>
    <property type="match status" value="1"/>
</dbReference>
<dbReference type="Pfam" id="PF17207">
    <property type="entry name" value="MCM_OB"/>
    <property type="match status" value="1"/>
</dbReference>
<dbReference type="InterPro" id="IPR001208">
    <property type="entry name" value="MCM_dom"/>
</dbReference>
<comment type="similarity">
    <text evidence="2 13">Belongs to the MCM family.</text>
</comment>
<dbReference type="InterPro" id="IPR041562">
    <property type="entry name" value="MCM_lid"/>
</dbReference>
<dbReference type="CTD" id="4174"/>
<keyword evidence="11" id="KW-0131">Cell cycle</keyword>
<dbReference type="InterPro" id="IPR027925">
    <property type="entry name" value="MCM_N"/>
</dbReference>
<dbReference type="CDD" id="cd17756">
    <property type="entry name" value="MCM5"/>
    <property type="match status" value="1"/>
</dbReference>
<keyword evidence="8 13" id="KW-0067">ATP-binding</keyword>
<dbReference type="FunFam" id="3.30.1640.10:FF:000006">
    <property type="entry name" value="DNA helicase"/>
    <property type="match status" value="1"/>
</dbReference>
<evidence type="ECO:0000313" key="16">
    <source>
        <dbReference type="Proteomes" id="UP000494040"/>
    </source>
</evidence>
<dbReference type="GO" id="GO:0043138">
    <property type="term" value="F:3'-5' DNA helicase activity"/>
    <property type="evidence" value="ECO:0007669"/>
    <property type="project" value="TreeGrafter"/>
</dbReference>
<evidence type="ECO:0000256" key="5">
    <source>
        <dbReference type="ARBA" id="ARBA00022741"/>
    </source>
</evidence>
<evidence type="ECO:0000256" key="7">
    <source>
        <dbReference type="ARBA" id="ARBA00022806"/>
    </source>
</evidence>
<dbReference type="AlphaFoldDB" id="A0A8I6RNM0"/>
<dbReference type="PANTHER" id="PTHR11630:SF42">
    <property type="entry name" value="DNA REPLICATION LICENSING FACTOR MCM5"/>
    <property type="match status" value="1"/>
</dbReference>
<keyword evidence="10" id="KW-0539">Nucleus</keyword>
<evidence type="ECO:0000256" key="6">
    <source>
        <dbReference type="ARBA" id="ARBA00022801"/>
    </source>
</evidence>
<dbReference type="PROSITE" id="PS00847">
    <property type="entry name" value="MCM_1"/>
    <property type="match status" value="1"/>
</dbReference>
<dbReference type="RefSeq" id="XP_014247228.1">
    <property type="nucleotide sequence ID" value="XM_014391742.2"/>
</dbReference>
<keyword evidence="5 13" id="KW-0547">Nucleotide-binding</keyword>
<dbReference type="SUPFAM" id="SSF52540">
    <property type="entry name" value="P-loop containing nucleoside triphosphate hydrolases"/>
    <property type="match status" value="1"/>
</dbReference>
<dbReference type="PANTHER" id="PTHR11630">
    <property type="entry name" value="DNA REPLICATION LICENSING FACTOR MCM FAMILY MEMBER"/>
    <property type="match status" value="1"/>
</dbReference>
<evidence type="ECO:0000256" key="3">
    <source>
        <dbReference type="ARBA" id="ARBA00012551"/>
    </source>
</evidence>
<accession>A0A8I6RNM0</accession>
<dbReference type="PRINTS" id="PR01657">
    <property type="entry name" value="MCMFAMILY"/>
</dbReference>
<evidence type="ECO:0000256" key="13">
    <source>
        <dbReference type="RuleBase" id="RU004070"/>
    </source>
</evidence>
<dbReference type="InterPro" id="IPR033762">
    <property type="entry name" value="MCM_OB"/>
</dbReference>